<accession>A0ABS1TGR7</accession>
<evidence type="ECO:0000259" key="1">
    <source>
        <dbReference type="PROSITE" id="PS51819"/>
    </source>
</evidence>
<dbReference type="SUPFAM" id="SSF54593">
    <property type="entry name" value="Glyoxalase/Bleomycin resistance protein/Dihydroxybiphenyl dioxygenase"/>
    <property type="match status" value="1"/>
</dbReference>
<dbReference type="InterPro" id="IPR004360">
    <property type="entry name" value="Glyas_Fos-R_dOase_dom"/>
</dbReference>
<dbReference type="InterPro" id="IPR037523">
    <property type="entry name" value="VOC_core"/>
</dbReference>
<proteinExistence type="predicted"/>
<dbReference type="Proteomes" id="UP000632377">
    <property type="component" value="Unassembled WGS sequence"/>
</dbReference>
<dbReference type="Gene3D" id="3.30.720.120">
    <property type="match status" value="1"/>
</dbReference>
<dbReference type="Gene3D" id="3.30.720.110">
    <property type="match status" value="1"/>
</dbReference>
<name>A0ABS1TGR7_9CLOT</name>
<organism evidence="2 3">
    <name type="scientific">Clostridium rhizosphaerae</name>
    <dbReference type="NCBI Taxonomy" id="2803861"/>
    <lineage>
        <taxon>Bacteria</taxon>
        <taxon>Bacillati</taxon>
        <taxon>Bacillota</taxon>
        <taxon>Clostridia</taxon>
        <taxon>Eubacteriales</taxon>
        <taxon>Clostridiaceae</taxon>
        <taxon>Clostridium</taxon>
    </lineage>
</organism>
<sequence>MTDSKKYIGVSGNYTKNGTPDGFTSITPFIVIKNPSEAIEFYKTVFNARIKDITEFSDGNGNKIVVHAELDFGNGFLQLGAANPAYKLVLPPDEDNACYSLAIYVADVDQVFENAVARGAKIREPIANFVSGDRFGSILDPFGVRWTIMTRIEDLSEEESARRVREWADSFTSTEKQKE</sequence>
<dbReference type="Pfam" id="PF00903">
    <property type="entry name" value="Glyoxalase"/>
    <property type="match status" value="1"/>
</dbReference>
<dbReference type="PANTHER" id="PTHR34109:SF1">
    <property type="entry name" value="VOC DOMAIN-CONTAINING PROTEIN"/>
    <property type="match status" value="1"/>
</dbReference>
<dbReference type="InterPro" id="IPR029068">
    <property type="entry name" value="Glyas_Bleomycin-R_OHBP_Dase"/>
</dbReference>
<gene>
    <name evidence="2" type="ORF">JK636_19040</name>
</gene>
<dbReference type="PROSITE" id="PS51819">
    <property type="entry name" value="VOC"/>
    <property type="match status" value="1"/>
</dbReference>
<comment type="caution">
    <text evidence="2">The sequence shown here is derived from an EMBL/GenBank/DDBJ whole genome shotgun (WGS) entry which is preliminary data.</text>
</comment>
<dbReference type="EMBL" id="JAESWC010000018">
    <property type="protein sequence ID" value="MBL4937806.1"/>
    <property type="molecule type" value="Genomic_DNA"/>
</dbReference>
<keyword evidence="3" id="KW-1185">Reference proteome</keyword>
<dbReference type="PANTHER" id="PTHR34109">
    <property type="entry name" value="BNAUNNG04460D PROTEIN-RELATED"/>
    <property type="match status" value="1"/>
</dbReference>
<reference evidence="2 3" key="1">
    <citation type="submission" date="2021-01" db="EMBL/GenBank/DDBJ databases">
        <title>Genome public.</title>
        <authorList>
            <person name="Liu C."/>
            <person name="Sun Q."/>
        </authorList>
    </citation>
    <scope>NUCLEOTIDE SEQUENCE [LARGE SCALE GENOMIC DNA]</scope>
    <source>
        <strain evidence="2 3">YIM B02515</strain>
    </source>
</reference>
<dbReference type="RefSeq" id="WP_202750553.1">
    <property type="nucleotide sequence ID" value="NZ_JAESWC010000018.1"/>
</dbReference>
<evidence type="ECO:0000313" key="2">
    <source>
        <dbReference type="EMBL" id="MBL4937806.1"/>
    </source>
</evidence>
<protein>
    <submittedName>
        <fullName evidence="2">VOC family protein</fullName>
    </submittedName>
</protein>
<evidence type="ECO:0000313" key="3">
    <source>
        <dbReference type="Proteomes" id="UP000632377"/>
    </source>
</evidence>
<feature type="domain" description="VOC" evidence="1">
    <location>
        <begin position="22"/>
        <end position="151"/>
    </location>
</feature>